<gene>
    <name evidence="2" type="ORF">NCTC12965_06525</name>
</gene>
<dbReference type="InterPro" id="IPR025285">
    <property type="entry name" value="DUF4145"/>
</dbReference>
<dbReference type="Pfam" id="PF13643">
    <property type="entry name" value="DUF4145"/>
    <property type="match status" value="1"/>
</dbReference>
<name>A0A4U9W3I8_SERFO</name>
<feature type="domain" description="DUF4145" evidence="1">
    <location>
        <begin position="103"/>
        <end position="193"/>
    </location>
</feature>
<dbReference type="RefSeq" id="WP_024485872.1">
    <property type="nucleotide sequence ID" value="NZ_CAMKUH010000002.1"/>
</dbReference>
<evidence type="ECO:0000259" key="1">
    <source>
        <dbReference type="Pfam" id="PF13643"/>
    </source>
</evidence>
<reference evidence="2" key="1">
    <citation type="submission" date="2019-05" db="EMBL/GenBank/DDBJ databases">
        <authorList>
            <consortium name="Pathogen Informatics"/>
        </authorList>
    </citation>
    <scope>NUCLEOTIDE SEQUENCE [LARGE SCALE GENOMIC DNA]</scope>
    <source>
        <strain evidence="2">NCTC12965</strain>
    </source>
</reference>
<evidence type="ECO:0000313" key="2">
    <source>
        <dbReference type="EMBL" id="VTR53275.1"/>
    </source>
</evidence>
<dbReference type="EMBL" id="CABEEZ010000127">
    <property type="protein sequence ID" value="VTR53275.1"/>
    <property type="molecule type" value="Genomic_DNA"/>
</dbReference>
<sequence>MASWTCPFCGQIASANAVMSEYNRLFFKRDTKYGEVQLRSVITLCPNDECKEIVISSVLSKIELQNTGWVAIEQLESWKLRPQAAVKVFPDYVPKAVIDDYEEAALICSLSPKASATLSRRCLQGMIRDFWEVKPGRLVDEINAIEGKVDHGTWRAIDSIRSIGNIGAHMEKDINLIVEVEPEEAELLIELIEVLIKDWYVEREERSRRTSKIFELAEAKKAERKAKPE</sequence>
<protein>
    <recommendedName>
        <fullName evidence="1">DUF4145 domain-containing protein</fullName>
    </recommendedName>
</protein>
<accession>A0A4U9W3I8</accession>
<proteinExistence type="predicted"/>
<organism evidence="2">
    <name type="scientific">Serratia fonticola</name>
    <dbReference type="NCBI Taxonomy" id="47917"/>
    <lineage>
        <taxon>Bacteria</taxon>
        <taxon>Pseudomonadati</taxon>
        <taxon>Pseudomonadota</taxon>
        <taxon>Gammaproteobacteria</taxon>
        <taxon>Enterobacterales</taxon>
        <taxon>Yersiniaceae</taxon>
        <taxon>Serratia</taxon>
    </lineage>
</organism>
<dbReference type="GeneID" id="30323106"/>
<dbReference type="AlphaFoldDB" id="A0A4U9W3I8"/>